<dbReference type="RefSeq" id="WP_025606961.1">
    <property type="nucleotide sequence ID" value="NZ_CP021235.1"/>
</dbReference>
<dbReference type="Proteomes" id="UP000266292">
    <property type="component" value="Chromosome"/>
</dbReference>
<reference evidence="2" key="1">
    <citation type="submission" date="2017-05" db="EMBL/GenBank/DDBJ databases">
        <authorList>
            <person name="Ray J."/>
            <person name="Price M."/>
            <person name="Deutschbauer A."/>
        </authorList>
    </citation>
    <scope>NUCLEOTIDE SEQUENCE [LARGE SCALE GENOMIC DNA]</scope>
    <source>
        <strain evidence="2">DSM 19842</strain>
    </source>
</reference>
<name>A0A1X9YSF2_9BACT</name>
<proteinExistence type="predicted"/>
<protein>
    <submittedName>
        <fullName evidence="1">Uncharacterized protein</fullName>
    </submittedName>
</protein>
<evidence type="ECO:0000313" key="2">
    <source>
        <dbReference type="Proteomes" id="UP000266292"/>
    </source>
</evidence>
<dbReference type="EMBL" id="CP021235">
    <property type="protein sequence ID" value="ARS35830.1"/>
    <property type="molecule type" value="Genomic_DNA"/>
</dbReference>
<gene>
    <name evidence="1" type="ORF">CA264_10455</name>
</gene>
<evidence type="ECO:0000313" key="1">
    <source>
        <dbReference type="EMBL" id="ARS35830.1"/>
    </source>
</evidence>
<dbReference type="KEGG" id="pact:CA264_10455"/>
<organism evidence="1 2">
    <name type="scientific">Pontibacter actiniarum</name>
    <dbReference type="NCBI Taxonomy" id="323450"/>
    <lineage>
        <taxon>Bacteria</taxon>
        <taxon>Pseudomonadati</taxon>
        <taxon>Bacteroidota</taxon>
        <taxon>Cytophagia</taxon>
        <taxon>Cytophagales</taxon>
        <taxon>Hymenobacteraceae</taxon>
        <taxon>Pontibacter</taxon>
    </lineage>
</organism>
<dbReference type="AlphaFoldDB" id="A0A1X9YSF2"/>
<accession>A0A1X9YSF2</accession>
<keyword evidence="2" id="KW-1185">Reference proteome</keyword>
<sequence>MKSKYEDNFEELQQVDNASNDLEFDRLFRLYLNECHEQGFGLISYTEYHLLHKADVITEAWLIDEIKSQEQLDTPLGTSISLGLGNSLSGFKTWMKGRRKEKIAAVLYD</sequence>